<dbReference type="InterPro" id="IPR050109">
    <property type="entry name" value="HTH-type_TetR-like_transc_reg"/>
</dbReference>
<keyword evidence="3" id="KW-0804">Transcription</keyword>
<organism evidence="5">
    <name type="scientific">hydrothermal vent metagenome</name>
    <dbReference type="NCBI Taxonomy" id="652676"/>
    <lineage>
        <taxon>unclassified sequences</taxon>
        <taxon>metagenomes</taxon>
        <taxon>ecological metagenomes</taxon>
    </lineage>
</organism>
<protein>
    <submittedName>
        <fullName evidence="5">Transcriptional regulator, AcrR family</fullName>
    </submittedName>
</protein>
<keyword evidence="2" id="KW-0238">DNA-binding</keyword>
<sequence>MDYLEDMESTEETKNRIMMAAMGRILQYGFNKTTMAEIAKDCNMSSANIYRFFESKGSIVAEMAKGCFRDKEDALREVTRRPGMSAAERLEELVLQTLRSGHAMICERPKANEVIEYISVERHDILAQHKEVKQSLVAEILAEGKKSGEFDLQDIDTTAEAFLTATVFFACPINFDKRPLEELEQEAKAVIDLLVRGLKK</sequence>
<reference evidence="5" key="1">
    <citation type="submission" date="2018-06" db="EMBL/GenBank/DDBJ databases">
        <authorList>
            <person name="Zhirakovskaya E."/>
        </authorList>
    </citation>
    <scope>NUCLEOTIDE SEQUENCE</scope>
</reference>
<dbReference type="PROSITE" id="PS50977">
    <property type="entry name" value="HTH_TETR_2"/>
    <property type="match status" value="1"/>
</dbReference>
<evidence type="ECO:0000259" key="4">
    <source>
        <dbReference type="PROSITE" id="PS50977"/>
    </source>
</evidence>
<dbReference type="PANTHER" id="PTHR30055">
    <property type="entry name" value="HTH-TYPE TRANSCRIPTIONAL REGULATOR RUTR"/>
    <property type="match status" value="1"/>
</dbReference>
<dbReference type="InterPro" id="IPR001647">
    <property type="entry name" value="HTH_TetR"/>
</dbReference>
<dbReference type="GO" id="GO:0003700">
    <property type="term" value="F:DNA-binding transcription factor activity"/>
    <property type="evidence" value="ECO:0007669"/>
    <property type="project" value="TreeGrafter"/>
</dbReference>
<dbReference type="SUPFAM" id="SSF48498">
    <property type="entry name" value="Tetracyclin repressor-like, C-terminal domain"/>
    <property type="match status" value="1"/>
</dbReference>
<dbReference type="AlphaFoldDB" id="A0A3B0RF73"/>
<dbReference type="InterPro" id="IPR041478">
    <property type="entry name" value="TetR_C_27"/>
</dbReference>
<dbReference type="Gene3D" id="1.10.357.10">
    <property type="entry name" value="Tetracycline Repressor, domain 2"/>
    <property type="match status" value="1"/>
</dbReference>
<feature type="domain" description="HTH tetR-type" evidence="4">
    <location>
        <begin position="11"/>
        <end position="71"/>
    </location>
</feature>
<evidence type="ECO:0000256" key="3">
    <source>
        <dbReference type="ARBA" id="ARBA00023163"/>
    </source>
</evidence>
<dbReference type="InterPro" id="IPR009057">
    <property type="entry name" value="Homeodomain-like_sf"/>
</dbReference>
<dbReference type="PANTHER" id="PTHR30055:SF151">
    <property type="entry name" value="TRANSCRIPTIONAL REGULATORY PROTEIN"/>
    <property type="match status" value="1"/>
</dbReference>
<gene>
    <name evidence="5" type="ORF">MNBD_DELTA01-1529</name>
</gene>
<dbReference type="Pfam" id="PF00440">
    <property type="entry name" value="TetR_N"/>
    <property type="match status" value="1"/>
</dbReference>
<dbReference type="EMBL" id="UOEA01000037">
    <property type="protein sequence ID" value="VAV83293.1"/>
    <property type="molecule type" value="Genomic_DNA"/>
</dbReference>
<accession>A0A3B0RF73</accession>
<evidence type="ECO:0000256" key="2">
    <source>
        <dbReference type="ARBA" id="ARBA00023125"/>
    </source>
</evidence>
<dbReference type="SUPFAM" id="SSF46689">
    <property type="entry name" value="Homeodomain-like"/>
    <property type="match status" value="1"/>
</dbReference>
<dbReference type="InterPro" id="IPR036271">
    <property type="entry name" value="Tet_transcr_reg_TetR-rel_C_sf"/>
</dbReference>
<evidence type="ECO:0000313" key="5">
    <source>
        <dbReference type="EMBL" id="VAV83293.1"/>
    </source>
</evidence>
<evidence type="ECO:0000256" key="1">
    <source>
        <dbReference type="ARBA" id="ARBA00023015"/>
    </source>
</evidence>
<keyword evidence="1" id="KW-0805">Transcription regulation</keyword>
<name>A0A3B0RF73_9ZZZZ</name>
<proteinExistence type="predicted"/>
<dbReference type="Pfam" id="PF17935">
    <property type="entry name" value="TetR_C_27"/>
    <property type="match status" value="1"/>
</dbReference>
<dbReference type="GO" id="GO:0000976">
    <property type="term" value="F:transcription cis-regulatory region binding"/>
    <property type="evidence" value="ECO:0007669"/>
    <property type="project" value="TreeGrafter"/>
</dbReference>